<dbReference type="Proteomes" id="UP001175271">
    <property type="component" value="Unassembled WGS sequence"/>
</dbReference>
<name>A0AA39IGP3_9BILA</name>
<dbReference type="AlphaFoldDB" id="A0AA39IGP3"/>
<sequence>MGYGRINKGLSFNKECLGLALKFWPMIAESWPQLLWEDADKRAREVLSKERVGNVYGLSVQIPYRFPVRNGERCRGELTFVRCSRPKKDVFRVKPSIGEMAEILPKGSFEAMAEKLRTQSHWNVALRAAAIGYVLFMSEDVVTDVPKELQEWTDGAVSEDEAHPDFDSLPGTPPPPPSTRKRRRRSLVSAVRDTVGDVIDCVAKGDLTGSDFLVEGPMRKRPKRRVVLEQEKAQAKALGPWSSGRLRIPSRIHQKPTEVFNVAMSEPKMDSFVPKASPAQPTLSINIQAEPQPNAGSVKSQPGYVKPTPQLRDNVVITDADPSETVRSYLKRTQGRIRVAAPIAQLNSDTSPSTSQSPEQASSPPKSPIFLTETETQQDFERLVLQGGGFQEESVEDAEQIMAEEDIDLDAEIDVSIENLFDGVHSPLVSVINQSTIIGGVSDQKLADAAHESTAVTKKESETQTPRPNVRKCIKKIRKSTNNDDGKALVVLAVPEIELMTVMLRFSKQSPPTLADSAVEFFHEDMVRSREAIFACTEEFDTTYREYFRTKPAEQRAEAGKKYRFTYYTKHSCPPISSFEFEFRTALVRTPDVLPVYYGEVGQ</sequence>
<evidence type="ECO:0000256" key="1">
    <source>
        <dbReference type="SAM" id="MobiDB-lite"/>
    </source>
</evidence>
<feature type="region of interest" description="Disordered" evidence="1">
    <location>
        <begin position="292"/>
        <end position="312"/>
    </location>
</feature>
<evidence type="ECO:0000313" key="3">
    <source>
        <dbReference type="Proteomes" id="UP001175271"/>
    </source>
</evidence>
<feature type="region of interest" description="Disordered" evidence="1">
    <location>
        <begin position="154"/>
        <end position="187"/>
    </location>
</feature>
<comment type="caution">
    <text evidence="2">The sequence shown here is derived from an EMBL/GenBank/DDBJ whole genome shotgun (WGS) entry which is preliminary data.</text>
</comment>
<evidence type="ECO:0000313" key="2">
    <source>
        <dbReference type="EMBL" id="KAK0423285.1"/>
    </source>
</evidence>
<dbReference type="EMBL" id="JAUCMV010000001">
    <property type="protein sequence ID" value="KAK0423285.1"/>
    <property type="molecule type" value="Genomic_DNA"/>
</dbReference>
<reference evidence="2" key="1">
    <citation type="submission" date="2023-06" db="EMBL/GenBank/DDBJ databases">
        <title>Genomic analysis of the entomopathogenic nematode Steinernema hermaphroditum.</title>
        <authorList>
            <person name="Schwarz E.M."/>
            <person name="Heppert J.K."/>
            <person name="Baniya A."/>
            <person name="Schwartz H.T."/>
            <person name="Tan C.-H."/>
            <person name="Antoshechkin I."/>
            <person name="Sternberg P.W."/>
            <person name="Goodrich-Blair H."/>
            <person name="Dillman A.R."/>
        </authorList>
    </citation>
    <scope>NUCLEOTIDE SEQUENCE</scope>
    <source>
        <strain evidence="2">PS9179</strain>
        <tissue evidence="2">Whole animal</tissue>
    </source>
</reference>
<keyword evidence="3" id="KW-1185">Reference proteome</keyword>
<organism evidence="2 3">
    <name type="scientific">Steinernema hermaphroditum</name>
    <dbReference type="NCBI Taxonomy" id="289476"/>
    <lineage>
        <taxon>Eukaryota</taxon>
        <taxon>Metazoa</taxon>
        <taxon>Ecdysozoa</taxon>
        <taxon>Nematoda</taxon>
        <taxon>Chromadorea</taxon>
        <taxon>Rhabditida</taxon>
        <taxon>Tylenchina</taxon>
        <taxon>Panagrolaimomorpha</taxon>
        <taxon>Strongyloidoidea</taxon>
        <taxon>Steinernematidae</taxon>
        <taxon>Steinernema</taxon>
    </lineage>
</organism>
<gene>
    <name evidence="2" type="ORF">QR680_008064</name>
</gene>
<feature type="compositionally biased region" description="Polar residues" evidence="1">
    <location>
        <begin position="345"/>
        <end position="364"/>
    </location>
</feature>
<proteinExistence type="predicted"/>
<feature type="region of interest" description="Disordered" evidence="1">
    <location>
        <begin position="340"/>
        <end position="369"/>
    </location>
</feature>
<accession>A0AA39IGP3</accession>
<protein>
    <submittedName>
        <fullName evidence="2">Uncharacterized protein</fullName>
    </submittedName>
</protein>